<accession>A0A9D4R7I0</accession>
<gene>
    <name evidence="1" type="ORF">DPMN_099728</name>
</gene>
<dbReference type="AlphaFoldDB" id="A0A9D4R7I0"/>
<reference evidence="1" key="1">
    <citation type="journal article" date="2019" name="bioRxiv">
        <title>The Genome of the Zebra Mussel, Dreissena polymorpha: A Resource for Invasive Species Research.</title>
        <authorList>
            <person name="McCartney M.A."/>
            <person name="Auch B."/>
            <person name="Kono T."/>
            <person name="Mallez S."/>
            <person name="Zhang Y."/>
            <person name="Obille A."/>
            <person name="Becker A."/>
            <person name="Abrahante J.E."/>
            <person name="Garbe J."/>
            <person name="Badalamenti J.P."/>
            <person name="Herman A."/>
            <person name="Mangelson H."/>
            <person name="Liachko I."/>
            <person name="Sullivan S."/>
            <person name="Sone E.D."/>
            <person name="Koren S."/>
            <person name="Silverstein K.A.T."/>
            <person name="Beckman K.B."/>
            <person name="Gohl D.M."/>
        </authorList>
    </citation>
    <scope>NUCLEOTIDE SEQUENCE</scope>
    <source>
        <strain evidence="1">Duluth1</strain>
        <tissue evidence="1">Whole animal</tissue>
    </source>
</reference>
<comment type="caution">
    <text evidence="1">The sequence shown here is derived from an EMBL/GenBank/DDBJ whole genome shotgun (WGS) entry which is preliminary data.</text>
</comment>
<proteinExistence type="predicted"/>
<dbReference type="EMBL" id="JAIWYP010000003">
    <property type="protein sequence ID" value="KAH3857128.1"/>
    <property type="molecule type" value="Genomic_DNA"/>
</dbReference>
<evidence type="ECO:0000313" key="1">
    <source>
        <dbReference type="EMBL" id="KAH3857128.1"/>
    </source>
</evidence>
<name>A0A9D4R7I0_DREPO</name>
<reference evidence="1" key="2">
    <citation type="submission" date="2020-11" db="EMBL/GenBank/DDBJ databases">
        <authorList>
            <person name="McCartney M.A."/>
            <person name="Auch B."/>
            <person name="Kono T."/>
            <person name="Mallez S."/>
            <person name="Becker A."/>
            <person name="Gohl D.M."/>
            <person name="Silverstein K.A.T."/>
            <person name="Koren S."/>
            <person name="Bechman K.B."/>
            <person name="Herman A."/>
            <person name="Abrahante J.E."/>
            <person name="Garbe J."/>
        </authorList>
    </citation>
    <scope>NUCLEOTIDE SEQUENCE</scope>
    <source>
        <strain evidence="1">Duluth1</strain>
        <tissue evidence="1">Whole animal</tissue>
    </source>
</reference>
<evidence type="ECO:0000313" key="2">
    <source>
        <dbReference type="Proteomes" id="UP000828390"/>
    </source>
</evidence>
<protein>
    <submittedName>
        <fullName evidence="1">Uncharacterized protein</fullName>
    </submittedName>
</protein>
<keyword evidence="2" id="KW-1185">Reference proteome</keyword>
<dbReference type="Proteomes" id="UP000828390">
    <property type="component" value="Unassembled WGS sequence"/>
</dbReference>
<organism evidence="1 2">
    <name type="scientific">Dreissena polymorpha</name>
    <name type="common">Zebra mussel</name>
    <name type="synonym">Mytilus polymorpha</name>
    <dbReference type="NCBI Taxonomy" id="45954"/>
    <lineage>
        <taxon>Eukaryota</taxon>
        <taxon>Metazoa</taxon>
        <taxon>Spiralia</taxon>
        <taxon>Lophotrochozoa</taxon>
        <taxon>Mollusca</taxon>
        <taxon>Bivalvia</taxon>
        <taxon>Autobranchia</taxon>
        <taxon>Heteroconchia</taxon>
        <taxon>Euheterodonta</taxon>
        <taxon>Imparidentia</taxon>
        <taxon>Neoheterodontei</taxon>
        <taxon>Myida</taxon>
        <taxon>Dreissenoidea</taxon>
        <taxon>Dreissenidae</taxon>
        <taxon>Dreissena</taxon>
    </lineage>
</organism>
<sequence length="157" mass="17972">MHTPRIMKLHGWIDHDSQMTPVDFEVTRSKVKVTPSEDSFLRIVRERTETEVEDLSTHYALMNVNRVVQFIMNPSEEVGLPYPAAPRGSDNIPIVYLPASTTKLQFLARYIAACEERSVRRLKISSFKSIFRTLELPNRDRTFVARASDFASTLSAL</sequence>